<dbReference type="EMBL" id="UINC01043259">
    <property type="protein sequence ID" value="SVB47045.1"/>
    <property type="molecule type" value="Genomic_DNA"/>
</dbReference>
<accession>A0A382E978</accession>
<proteinExistence type="predicted"/>
<dbReference type="Pfam" id="PF13371">
    <property type="entry name" value="TPR_9"/>
    <property type="match status" value="1"/>
</dbReference>
<evidence type="ECO:0000313" key="2">
    <source>
        <dbReference type="EMBL" id="SVB47045.1"/>
    </source>
</evidence>
<sequence length="276" mass="31697">MGAGLKLLCRIQTELNNTSVSLAALGLLVSTLEYPEINVDDELASFTQLESVLSRRIQSNSSLLQKLNEISEYFFSELRFSGNVKNYYDHKNSFLNEVLNRRQGIPITLAIVYMEIASRLGIDVEGIGMPGHFLVRANDETETFYIDVFNNGTVLSKDECEKIFNDHISASITWDERYLLPVDDKYIVVRLLRNLKYIYLNEGKSKQAYRVIDLIVGLEPDNVFEIRDRGMIGFRIGHQKQSIEDLKRFLEKEPVGRSAVEASSVLELLERNYKKW</sequence>
<dbReference type="InterPro" id="IPR032698">
    <property type="entry name" value="SirB1_N"/>
</dbReference>
<dbReference type="InterPro" id="IPR011990">
    <property type="entry name" value="TPR-like_helical_dom_sf"/>
</dbReference>
<reference evidence="2" key="1">
    <citation type="submission" date="2018-05" db="EMBL/GenBank/DDBJ databases">
        <authorList>
            <person name="Lanie J.A."/>
            <person name="Ng W.-L."/>
            <person name="Kazmierczak K.M."/>
            <person name="Andrzejewski T.M."/>
            <person name="Davidsen T.M."/>
            <person name="Wayne K.J."/>
            <person name="Tettelin H."/>
            <person name="Glass J.I."/>
            <person name="Rusch D."/>
            <person name="Podicherti R."/>
            <person name="Tsui H.-C.T."/>
            <person name="Winkler M.E."/>
        </authorList>
    </citation>
    <scope>NUCLEOTIDE SEQUENCE</scope>
</reference>
<evidence type="ECO:0000259" key="1">
    <source>
        <dbReference type="Pfam" id="PF13369"/>
    </source>
</evidence>
<dbReference type="PANTHER" id="PTHR31350:SF21">
    <property type="entry name" value="F-BOX ONLY PROTEIN 21"/>
    <property type="match status" value="1"/>
</dbReference>
<gene>
    <name evidence="2" type="ORF">METZ01_LOCUS199899</name>
</gene>
<organism evidence="2">
    <name type="scientific">marine metagenome</name>
    <dbReference type="NCBI Taxonomy" id="408172"/>
    <lineage>
        <taxon>unclassified sequences</taxon>
        <taxon>metagenomes</taxon>
        <taxon>ecological metagenomes</taxon>
    </lineage>
</organism>
<dbReference type="SUPFAM" id="SSF48452">
    <property type="entry name" value="TPR-like"/>
    <property type="match status" value="1"/>
</dbReference>
<dbReference type="PANTHER" id="PTHR31350">
    <property type="entry name" value="SI:DKEY-261L7.2"/>
    <property type="match status" value="1"/>
</dbReference>
<protein>
    <recommendedName>
        <fullName evidence="1">Protein SirB1 N-terminal domain-containing protein</fullName>
    </recommendedName>
</protein>
<name>A0A382E978_9ZZZZ</name>
<dbReference type="Pfam" id="PF13369">
    <property type="entry name" value="Transglut_core2"/>
    <property type="match status" value="1"/>
</dbReference>
<dbReference type="AlphaFoldDB" id="A0A382E978"/>
<feature type="domain" description="Protein SirB1 N-terminal" evidence="1">
    <location>
        <begin position="46"/>
        <end position="193"/>
    </location>
</feature>